<dbReference type="RefSeq" id="WP_039714221.1">
    <property type="nucleotide sequence ID" value="NZ_JTJC03000003.1"/>
</dbReference>
<reference evidence="2 3" key="1">
    <citation type="journal article" date="2015" name="Genome Announc.">
        <title>Draft Genome Sequence of the Terrestrial Cyanobacterium Scytonema millei VB511283, Isolated from Eastern India.</title>
        <authorList>
            <person name="Sen D."/>
            <person name="Chandrababunaidu M.M."/>
            <person name="Singh D."/>
            <person name="Sanghi N."/>
            <person name="Ghorai A."/>
            <person name="Mishra G.P."/>
            <person name="Madduluri M."/>
            <person name="Adhikary S.P."/>
            <person name="Tripathy S."/>
        </authorList>
    </citation>
    <scope>NUCLEOTIDE SEQUENCE [LARGE SCALE GENOMIC DNA]</scope>
    <source>
        <strain evidence="2 3">VB511283</strain>
    </source>
</reference>
<comment type="caution">
    <text evidence="2">The sequence shown here is derived from an EMBL/GenBank/DDBJ whole genome shotgun (WGS) entry which is preliminary data.</text>
</comment>
<dbReference type="AlphaFoldDB" id="A0A9X5E744"/>
<keyword evidence="3" id="KW-1185">Reference proteome</keyword>
<evidence type="ECO:0000313" key="2">
    <source>
        <dbReference type="EMBL" id="NHC35434.1"/>
    </source>
</evidence>
<evidence type="ECO:0008006" key="4">
    <source>
        <dbReference type="Google" id="ProtNLM"/>
    </source>
</evidence>
<keyword evidence="1" id="KW-1133">Transmembrane helix</keyword>
<gene>
    <name evidence="2" type="ORF">QH73_0012325</name>
</gene>
<dbReference type="EMBL" id="JTJC03000003">
    <property type="protein sequence ID" value="NHC35434.1"/>
    <property type="molecule type" value="Genomic_DNA"/>
</dbReference>
<organism evidence="2 3">
    <name type="scientific">Scytonema millei VB511283</name>
    <dbReference type="NCBI Taxonomy" id="1245923"/>
    <lineage>
        <taxon>Bacteria</taxon>
        <taxon>Bacillati</taxon>
        <taxon>Cyanobacteriota</taxon>
        <taxon>Cyanophyceae</taxon>
        <taxon>Nostocales</taxon>
        <taxon>Scytonemataceae</taxon>
        <taxon>Scytonema</taxon>
    </lineage>
</organism>
<dbReference type="Proteomes" id="UP000031532">
    <property type="component" value="Unassembled WGS sequence"/>
</dbReference>
<evidence type="ECO:0000256" key="1">
    <source>
        <dbReference type="SAM" id="Phobius"/>
    </source>
</evidence>
<name>A0A9X5E744_9CYAN</name>
<keyword evidence="1" id="KW-0812">Transmembrane</keyword>
<feature type="transmembrane region" description="Helical" evidence="1">
    <location>
        <begin position="103"/>
        <end position="120"/>
    </location>
</feature>
<evidence type="ECO:0000313" key="3">
    <source>
        <dbReference type="Proteomes" id="UP000031532"/>
    </source>
</evidence>
<dbReference type="OrthoDB" id="530614at2"/>
<keyword evidence="1" id="KW-0472">Membrane</keyword>
<accession>A0A9X5E744</accession>
<proteinExistence type="predicted"/>
<sequence>MPTCPRCHQAVDSQVVNCPYCRTPLKAFGHPGIPLHRATGDEPLCETCAYHLDDSCTYPQRPYATECTLYQNIEQKRLEEEQRQKSKSPAIVLQNWLKRNQSLLLILGLLLVCFLIALSHV</sequence>
<protein>
    <recommendedName>
        <fullName evidence="4">DZANK-type domain-containing protein</fullName>
    </recommendedName>
</protein>